<dbReference type="InterPro" id="IPR003775">
    <property type="entry name" value="Flagellar_assembly_factor_FliW"/>
</dbReference>
<dbReference type="Pfam" id="PF02623">
    <property type="entry name" value="FliW"/>
    <property type="match status" value="1"/>
</dbReference>
<evidence type="ECO:0000256" key="1">
    <source>
        <dbReference type="ARBA" id="ARBA00022490"/>
    </source>
</evidence>
<evidence type="ECO:0000256" key="4">
    <source>
        <dbReference type="ARBA" id="ARBA00023186"/>
    </source>
</evidence>
<keyword evidence="6" id="KW-1185">Reference proteome</keyword>
<dbReference type="PANTHER" id="PTHR39190:SF1">
    <property type="entry name" value="FLAGELLAR ASSEMBLY FACTOR FLIW"/>
    <property type="match status" value="1"/>
</dbReference>
<dbReference type="SUPFAM" id="SSF141457">
    <property type="entry name" value="BH3618-like"/>
    <property type="match status" value="1"/>
</dbReference>
<dbReference type="InterPro" id="IPR024046">
    <property type="entry name" value="Flagellar_assmbl_FliW_dom_sf"/>
</dbReference>
<dbReference type="PANTHER" id="PTHR39190">
    <property type="entry name" value="FLAGELLAR ASSEMBLY FACTOR FLIW"/>
    <property type="match status" value="1"/>
</dbReference>
<dbReference type="EMBL" id="NXLS01000002">
    <property type="protein sequence ID" value="RDU63685.1"/>
    <property type="molecule type" value="Genomic_DNA"/>
</dbReference>
<accession>A0A3D8IFB5</accession>
<keyword evidence="2" id="KW-1005">Bacterial flagellum biogenesis</keyword>
<evidence type="ECO:0000256" key="2">
    <source>
        <dbReference type="ARBA" id="ARBA00022795"/>
    </source>
</evidence>
<evidence type="ECO:0000256" key="3">
    <source>
        <dbReference type="ARBA" id="ARBA00022845"/>
    </source>
</evidence>
<evidence type="ECO:0000313" key="5">
    <source>
        <dbReference type="EMBL" id="RDU63685.1"/>
    </source>
</evidence>
<gene>
    <name evidence="5" type="ORF">CQA43_02345</name>
</gene>
<keyword evidence="5" id="KW-0969">Cilium</keyword>
<keyword evidence="5" id="KW-0282">Flagellum</keyword>
<dbReference type="OrthoDB" id="5372942at2"/>
<dbReference type="GeneID" id="82535124"/>
<keyword evidence="3" id="KW-0810">Translation regulation</keyword>
<dbReference type="Proteomes" id="UP000256650">
    <property type="component" value="Unassembled WGS sequence"/>
</dbReference>
<keyword evidence="5" id="KW-0966">Cell projection</keyword>
<dbReference type="Gene3D" id="2.30.290.10">
    <property type="entry name" value="BH3618-like"/>
    <property type="match status" value="1"/>
</dbReference>
<keyword evidence="1" id="KW-0963">Cytoplasm</keyword>
<keyword evidence="4" id="KW-0143">Chaperone</keyword>
<name>A0A3D8IFB5_9HELI</name>
<sequence length="130" mass="14803">MKGEKFHIKSPILGFDNVSEVEFAEVDDGALGFLSLRGQDVELLLINPYKVREYSFEVPVAIQTLLDIHKNSKVKVFCVFVREKESEIRINFLAPIILNDDNKTLAQVVLNAKEYPNFGVAESIKNYIKE</sequence>
<dbReference type="AlphaFoldDB" id="A0A3D8IFB5"/>
<reference evidence="5 6" key="1">
    <citation type="submission" date="2018-04" db="EMBL/GenBank/DDBJ databases">
        <title>Novel Campyloabacter and Helicobacter Species and Strains.</title>
        <authorList>
            <person name="Mannion A.J."/>
            <person name="Shen Z."/>
            <person name="Fox J.G."/>
        </authorList>
    </citation>
    <scope>NUCLEOTIDE SEQUENCE [LARGE SCALE GENOMIC DNA]</scope>
    <source>
        <strain evidence="5 6">MIT 99-5101</strain>
    </source>
</reference>
<proteinExistence type="predicted"/>
<evidence type="ECO:0000313" key="6">
    <source>
        <dbReference type="Proteomes" id="UP000256650"/>
    </source>
</evidence>
<protein>
    <submittedName>
        <fullName evidence="5">Flagellar biosynthesis protein FliW</fullName>
    </submittedName>
</protein>
<comment type="caution">
    <text evidence="5">The sequence shown here is derived from an EMBL/GenBank/DDBJ whole genome shotgun (WGS) entry which is preliminary data.</text>
</comment>
<dbReference type="GO" id="GO:0044780">
    <property type="term" value="P:bacterial-type flagellum assembly"/>
    <property type="evidence" value="ECO:0007669"/>
    <property type="project" value="InterPro"/>
</dbReference>
<organism evidence="5 6">
    <name type="scientific">Helicobacter ganmani</name>
    <dbReference type="NCBI Taxonomy" id="60246"/>
    <lineage>
        <taxon>Bacteria</taxon>
        <taxon>Pseudomonadati</taxon>
        <taxon>Campylobacterota</taxon>
        <taxon>Epsilonproteobacteria</taxon>
        <taxon>Campylobacterales</taxon>
        <taxon>Helicobacteraceae</taxon>
        <taxon>Helicobacter</taxon>
    </lineage>
</organism>
<dbReference type="GO" id="GO:0006417">
    <property type="term" value="P:regulation of translation"/>
    <property type="evidence" value="ECO:0007669"/>
    <property type="project" value="UniProtKB-KW"/>
</dbReference>
<dbReference type="RefSeq" id="WP_115551016.1">
    <property type="nucleotide sequence ID" value="NZ_CAONBV010000093.1"/>
</dbReference>